<dbReference type="Proteomes" id="UP000177069">
    <property type="component" value="Unassembled WGS sequence"/>
</dbReference>
<comment type="caution">
    <text evidence="1">The sequence shown here is derived from an EMBL/GenBank/DDBJ whole genome shotgun (WGS) entry which is preliminary data.</text>
</comment>
<sequence length="77" mass="8842">MNGKNYLQVESSCIRCGKIRIFYRQWKERVNGRGAVITHVETVCPDKDCQKIVEAEFAAKREKKLLLTNRGKVAKTS</sequence>
<protein>
    <submittedName>
        <fullName evidence="1">Uncharacterized protein</fullName>
    </submittedName>
</protein>
<name>A0A1F5G078_9BACT</name>
<proteinExistence type="predicted"/>
<dbReference type="EMBL" id="MFBA01000032">
    <property type="protein sequence ID" value="OGD85262.1"/>
    <property type="molecule type" value="Genomic_DNA"/>
</dbReference>
<dbReference type="AlphaFoldDB" id="A0A1F5G078"/>
<evidence type="ECO:0000313" key="1">
    <source>
        <dbReference type="EMBL" id="OGD85262.1"/>
    </source>
</evidence>
<accession>A0A1F5G078</accession>
<organism evidence="1 2">
    <name type="scientific">Candidatus Curtissbacteria bacterium RIFCSPHIGHO2_01_FULL_41_13</name>
    <dbReference type="NCBI Taxonomy" id="1797745"/>
    <lineage>
        <taxon>Bacteria</taxon>
        <taxon>Candidatus Curtissiibacteriota</taxon>
    </lineage>
</organism>
<gene>
    <name evidence="1" type="ORF">A2696_01260</name>
</gene>
<reference evidence="1 2" key="1">
    <citation type="journal article" date="2016" name="Nat. Commun.">
        <title>Thousands of microbial genomes shed light on interconnected biogeochemical processes in an aquifer system.</title>
        <authorList>
            <person name="Anantharaman K."/>
            <person name="Brown C.T."/>
            <person name="Hug L.A."/>
            <person name="Sharon I."/>
            <person name="Castelle C.J."/>
            <person name="Probst A.J."/>
            <person name="Thomas B.C."/>
            <person name="Singh A."/>
            <person name="Wilkins M.J."/>
            <person name="Karaoz U."/>
            <person name="Brodie E.L."/>
            <person name="Williams K.H."/>
            <person name="Hubbard S.S."/>
            <person name="Banfield J.F."/>
        </authorList>
    </citation>
    <scope>NUCLEOTIDE SEQUENCE [LARGE SCALE GENOMIC DNA]</scope>
</reference>
<evidence type="ECO:0000313" key="2">
    <source>
        <dbReference type="Proteomes" id="UP000177069"/>
    </source>
</evidence>